<name>A0A4R1HH88_PSEEN</name>
<dbReference type="EMBL" id="SMFZ01000002">
    <property type="protein sequence ID" value="TCK21567.1"/>
    <property type="molecule type" value="Genomic_DNA"/>
</dbReference>
<evidence type="ECO:0000313" key="1">
    <source>
        <dbReference type="EMBL" id="TCK21567.1"/>
    </source>
</evidence>
<protein>
    <submittedName>
        <fullName evidence="1">Uncharacterized protein</fullName>
    </submittedName>
</protein>
<dbReference type="Proteomes" id="UP000295560">
    <property type="component" value="Unassembled WGS sequence"/>
</dbReference>
<organism evidence="1 2">
    <name type="scientific">Pseudonocardia endophytica</name>
    <dbReference type="NCBI Taxonomy" id="401976"/>
    <lineage>
        <taxon>Bacteria</taxon>
        <taxon>Bacillati</taxon>
        <taxon>Actinomycetota</taxon>
        <taxon>Actinomycetes</taxon>
        <taxon>Pseudonocardiales</taxon>
        <taxon>Pseudonocardiaceae</taxon>
        <taxon>Pseudonocardia</taxon>
    </lineage>
</organism>
<dbReference type="AlphaFoldDB" id="A0A4R1HH88"/>
<dbReference type="RefSeq" id="WP_132430302.1">
    <property type="nucleotide sequence ID" value="NZ_SMFZ01000002.1"/>
</dbReference>
<dbReference type="OrthoDB" id="3212365at2"/>
<sequence length="346" mass="37018">MTIYGHDPATSAIVAVWSTGDGAVAQKVARVPPSWAPEQARQTAGALSVLSARLWLAYAEEEVDEIPLRQLPEAVRRPFLPIGSLVQHEDDGRLEAAHEIGRLVARAPGRAFREAIVRDVTAEVEAVRAADGGDLGGRAQQAVEHPRPQAQDEQIAVAHALLLDEPLGPAELHTTVEPTAAGIAALRWLRAASTVTAGVVGHAPADVIALAEAIEHEDLGVARSALAMASGNSDADVVWDLLHEAVLAGRGRLLFCPDRYGPPPVEADEHGHRLIVTVLDPREPGRSLVSGLVRGIQGCFRVYVDEISTRDGPDTDPLLVWSKRSAELWSRYCDEVRETARSLGSG</sequence>
<gene>
    <name evidence="1" type="ORF">EV378_5555</name>
</gene>
<reference evidence="1 2" key="1">
    <citation type="submission" date="2019-03" db="EMBL/GenBank/DDBJ databases">
        <title>Sequencing the genomes of 1000 actinobacteria strains.</title>
        <authorList>
            <person name="Klenk H.-P."/>
        </authorList>
    </citation>
    <scope>NUCLEOTIDE SEQUENCE [LARGE SCALE GENOMIC DNA]</scope>
    <source>
        <strain evidence="1 2">DSM 44969</strain>
    </source>
</reference>
<comment type="caution">
    <text evidence="1">The sequence shown here is derived from an EMBL/GenBank/DDBJ whole genome shotgun (WGS) entry which is preliminary data.</text>
</comment>
<accession>A0A4R1HH88</accession>
<proteinExistence type="predicted"/>
<keyword evidence="2" id="KW-1185">Reference proteome</keyword>
<evidence type="ECO:0000313" key="2">
    <source>
        <dbReference type="Proteomes" id="UP000295560"/>
    </source>
</evidence>